<dbReference type="Pfam" id="PF01636">
    <property type="entry name" value="APH"/>
    <property type="match status" value="1"/>
</dbReference>
<name>A0A1R1XRG5_9FUNG</name>
<dbReference type="PANTHER" id="PTHR47829:SF1">
    <property type="entry name" value="HAD FAMILY PHOSPHATASE"/>
    <property type="match status" value="1"/>
</dbReference>
<feature type="domain" description="Aminoglycoside phosphotransferase" evidence="1">
    <location>
        <begin position="34"/>
        <end position="262"/>
    </location>
</feature>
<dbReference type="Proteomes" id="UP000187283">
    <property type="component" value="Unassembled WGS sequence"/>
</dbReference>
<dbReference type="EMBL" id="LSSN01002101">
    <property type="protein sequence ID" value="OMJ17242.1"/>
    <property type="molecule type" value="Genomic_DNA"/>
</dbReference>
<organism evidence="2 3">
    <name type="scientific">Smittium culicis</name>
    <dbReference type="NCBI Taxonomy" id="133412"/>
    <lineage>
        <taxon>Eukaryota</taxon>
        <taxon>Fungi</taxon>
        <taxon>Fungi incertae sedis</taxon>
        <taxon>Zoopagomycota</taxon>
        <taxon>Kickxellomycotina</taxon>
        <taxon>Harpellomycetes</taxon>
        <taxon>Harpellales</taxon>
        <taxon>Legeriomycetaceae</taxon>
        <taxon>Smittium</taxon>
    </lineage>
</organism>
<dbReference type="Gene3D" id="3.30.200.20">
    <property type="entry name" value="Phosphorylase Kinase, domain 1"/>
    <property type="match status" value="1"/>
</dbReference>
<dbReference type="PANTHER" id="PTHR47829">
    <property type="entry name" value="HYDROLASE, PUTATIVE (AFU_ORTHOLOGUE AFUA_1G12880)-RELATED"/>
    <property type="match status" value="1"/>
</dbReference>
<dbReference type="OrthoDB" id="191037at2759"/>
<accession>A0A1R1XRG5</accession>
<protein>
    <submittedName>
        <fullName evidence="2">Putative acyl-CoA dehydrogenase IBR3</fullName>
    </submittedName>
</protein>
<dbReference type="InterPro" id="IPR002575">
    <property type="entry name" value="Aminoglycoside_PTrfase"/>
</dbReference>
<dbReference type="Gene3D" id="3.90.1200.10">
    <property type="match status" value="1"/>
</dbReference>
<sequence length="387" mass="43528">MSQGTLDIDPGINSEGLGLYMVKRGVDVALPIKCKKFSFGQSNPTFMIIDNNGKRFVVRKKPDGELISNTAHAVEREYRIIKALGDNTDVPVPKTYLLCEDTSILGTPFYIMEFLDGRIFVNPLMLEIDPSERKKYWKELVRVLTKLHRVDFKKIGLTGYGRDSGYYSRQCKSLHKVHDGQAASVDRITGVKVGPLPKFYELIQWFSDDKNRIPDDVSIVHGDYKLDNVVFHKTEPRIIGILDWELSTIGNPRADLANMTQYLIDFSSKDYDSLVNQGGSSENSSVNSSISPLSLIPNEEEMVKLYCEYSGRDYPLPGWKYALSFSYLRNSVIGHGIAARLARGQASSLNAKQASEMAPRSIMRSFEIANSVSPVLPVIDYRKSSKF</sequence>
<comment type="caution">
    <text evidence="2">The sequence shown here is derived from an EMBL/GenBank/DDBJ whole genome shotgun (WGS) entry which is preliminary data.</text>
</comment>
<reference evidence="2 3" key="1">
    <citation type="submission" date="2017-01" db="EMBL/GenBank/DDBJ databases">
        <authorList>
            <person name="Mah S.A."/>
            <person name="Swanson W.J."/>
            <person name="Moy G.W."/>
            <person name="Vacquier V.D."/>
        </authorList>
    </citation>
    <scope>NUCLEOTIDE SEQUENCE [LARGE SCALE GENOMIC DNA]</scope>
    <source>
        <strain evidence="2 3">GSMNP</strain>
    </source>
</reference>
<dbReference type="InterPro" id="IPR041726">
    <property type="entry name" value="ACAD10_11_N"/>
</dbReference>
<keyword evidence="3" id="KW-1185">Reference proteome</keyword>
<dbReference type="CDD" id="cd05154">
    <property type="entry name" value="ACAD10_11_N-like"/>
    <property type="match status" value="1"/>
</dbReference>
<dbReference type="SUPFAM" id="SSF56112">
    <property type="entry name" value="Protein kinase-like (PK-like)"/>
    <property type="match status" value="1"/>
</dbReference>
<evidence type="ECO:0000313" key="3">
    <source>
        <dbReference type="Proteomes" id="UP000187283"/>
    </source>
</evidence>
<gene>
    <name evidence="2" type="ORF">AYI70_g6111</name>
</gene>
<evidence type="ECO:0000259" key="1">
    <source>
        <dbReference type="Pfam" id="PF01636"/>
    </source>
</evidence>
<dbReference type="AlphaFoldDB" id="A0A1R1XRG5"/>
<dbReference type="STRING" id="133412.A0A1R1XRG5"/>
<evidence type="ECO:0000313" key="2">
    <source>
        <dbReference type="EMBL" id="OMJ17242.1"/>
    </source>
</evidence>
<dbReference type="InterPro" id="IPR052898">
    <property type="entry name" value="ACAD10-like"/>
</dbReference>
<dbReference type="InterPro" id="IPR011009">
    <property type="entry name" value="Kinase-like_dom_sf"/>
</dbReference>
<proteinExistence type="predicted"/>